<proteinExistence type="predicted"/>
<dbReference type="AlphaFoldDB" id="A0A0F8Y8G0"/>
<accession>A0A0F8Y8G0</accession>
<dbReference type="EMBL" id="LAZR01070179">
    <property type="protein sequence ID" value="KKK44456.1"/>
    <property type="molecule type" value="Genomic_DNA"/>
</dbReference>
<evidence type="ECO:0000313" key="1">
    <source>
        <dbReference type="EMBL" id="KKK44456.1"/>
    </source>
</evidence>
<comment type="caution">
    <text evidence="1">The sequence shown here is derived from an EMBL/GenBank/DDBJ whole genome shotgun (WGS) entry which is preliminary data.</text>
</comment>
<feature type="non-terminal residue" evidence="1">
    <location>
        <position position="109"/>
    </location>
</feature>
<sequence length="109" mass="12036">MAETMNMVVDAFDELETDIIVKALSAGVANGSTFTGIKQATHIFDASQAGYITRRLDYDKILDLQYVMDDEGYNMTDLSMSLGLFYDLMSLEEFKDAAGNWVVSSPSKA</sequence>
<name>A0A0F8Y8G0_9ZZZZ</name>
<protein>
    <submittedName>
        <fullName evidence="1">Uncharacterized protein</fullName>
    </submittedName>
</protein>
<gene>
    <name evidence="1" type="ORF">LCGC14_3167120</name>
</gene>
<reference evidence="1" key="1">
    <citation type="journal article" date="2015" name="Nature">
        <title>Complex archaea that bridge the gap between prokaryotes and eukaryotes.</title>
        <authorList>
            <person name="Spang A."/>
            <person name="Saw J.H."/>
            <person name="Jorgensen S.L."/>
            <person name="Zaremba-Niedzwiedzka K."/>
            <person name="Martijn J."/>
            <person name="Lind A.E."/>
            <person name="van Eijk R."/>
            <person name="Schleper C."/>
            <person name="Guy L."/>
            <person name="Ettema T.J."/>
        </authorList>
    </citation>
    <scope>NUCLEOTIDE SEQUENCE</scope>
</reference>
<organism evidence="1">
    <name type="scientific">marine sediment metagenome</name>
    <dbReference type="NCBI Taxonomy" id="412755"/>
    <lineage>
        <taxon>unclassified sequences</taxon>
        <taxon>metagenomes</taxon>
        <taxon>ecological metagenomes</taxon>
    </lineage>
</organism>